<dbReference type="EMBL" id="BAAAPH010000009">
    <property type="protein sequence ID" value="GAA1573844.1"/>
    <property type="molecule type" value="Genomic_DNA"/>
</dbReference>
<comment type="caution">
    <text evidence="2">The sequence shown here is derived from an EMBL/GenBank/DDBJ whole genome shotgun (WGS) entry which is preliminary data.</text>
</comment>
<organism evidence="2 3">
    <name type="scientific">Kribbella hippodromi</name>
    <dbReference type="NCBI Taxonomy" id="434347"/>
    <lineage>
        <taxon>Bacteria</taxon>
        <taxon>Bacillati</taxon>
        <taxon>Actinomycetota</taxon>
        <taxon>Actinomycetes</taxon>
        <taxon>Propionibacteriales</taxon>
        <taxon>Kribbellaceae</taxon>
        <taxon>Kribbella</taxon>
    </lineage>
</organism>
<dbReference type="SUPFAM" id="SSF55136">
    <property type="entry name" value="Probable bacterial effector-binding domain"/>
    <property type="match status" value="1"/>
</dbReference>
<dbReference type="Pfam" id="PF06445">
    <property type="entry name" value="GyrI-like"/>
    <property type="match status" value="1"/>
</dbReference>
<dbReference type="InterPro" id="IPR010499">
    <property type="entry name" value="AraC_E-bd"/>
</dbReference>
<accession>A0ABN2DBG5</accession>
<evidence type="ECO:0000313" key="3">
    <source>
        <dbReference type="Proteomes" id="UP001501705"/>
    </source>
</evidence>
<evidence type="ECO:0000259" key="1">
    <source>
        <dbReference type="SMART" id="SM00871"/>
    </source>
</evidence>
<reference evidence="2 3" key="1">
    <citation type="journal article" date="2019" name="Int. J. Syst. Evol. Microbiol.">
        <title>The Global Catalogue of Microorganisms (GCM) 10K type strain sequencing project: providing services to taxonomists for standard genome sequencing and annotation.</title>
        <authorList>
            <consortium name="The Broad Institute Genomics Platform"/>
            <consortium name="The Broad Institute Genome Sequencing Center for Infectious Disease"/>
            <person name="Wu L."/>
            <person name="Ma J."/>
        </authorList>
    </citation>
    <scope>NUCLEOTIDE SEQUENCE [LARGE SCALE GENOMIC DNA]</scope>
    <source>
        <strain evidence="2 3">JCM 15572</strain>
    </source>
</reference>
<sequence length="166" mass="18705">MDGVDGVDRVPEIVQFGARPYVALRGKVAMDGISAFADRLREVIDWLAAREIAPNDAPFFKYDEVDMESELVMEIGFPVDDVHTGEGEIVTGVIPAGRYVTVTHHGHPDGLRDATHDLLVWADEQGLEWDADGDRWVARLEVYRSDPREVPDLNDWDTDLQFKLKD</sequence>
<dbReference type="SMART" id="SM00871">
    <property type="entry name" value="AraC_E_bind"/>
    <property type="match status" value="1"/>
</dbReference>
<dbReference type="Proteomes" id="UP001501705">
    <property type="component" value="Unassembled WGS sequence"/>
</dbReference>
<feature type="domain" description="AraC effector-binding" evidence="1">
    <location>
        <begin position="9"/>
        <end position="165"/>
    </location>
</feature>
<protein>
    <submittedName>
        <fullName evidence="2">GyrI-like domain-containing protein</fullName>
    </submittedName>
</protein>
<evidence type="ECO:0000313" key="2">
    <source>
        <dbReference type="EMBL" id="GAA1573844.1"/>
    </source>
</evidence>
<dbReference type="Gene3D" id="3.20.80.10">
    <property type="entry name" value="Regulatory factor, effector binding domain"/>
    <property type="match status" value="1"/>
</dbReference>
<name>A0ABN2DBG5_9ACTN</name>
<dbReference type="InterPro" id="IPR011256">
    <property type="entry name" value="Reg_factor_effector_dom_sf"/>
</dbReference>
<dbReference type="InterPro" id="IPR029442">
    <property type="entry name" value="GyrI-like"/>
</dbReference>
<gene>
    <name evidence="2" type="ORF">GCM10009804_33130</name>
</gene>
<proteinExistence type="predicted"/>
<keyword evidence="3" id="KW-1185">Reference proteome</keyword>